<dbReference type="CDD" id="cd03789">
    <property type="entry name" value="GT9_LPS_heptosyltransferase"/>
    <property type="match status" value="1"/>
</dbReference>
<dbReference type="EMBL" id="SMDC01000001">
    <property type="protein sequence ID" value="TCW40086.1"/>
    <property type="molecule type" value="Genomic_DNA"/>
</dbReference>
<gene>
    <name evidence="6" type="ORF">EDC29_101503</name>
</gene>
<dbReference type="InterPro" id="IPR011910">
    <property type="entry name" value="RfaF"/>
</dbReference>
<keyword evidence="1" id="KW-0328">Glycosyltransferase</keyword>
<protein>
    <recommendedName>
        <fullName evidence="4">lipopolysaccharide heptosyltransferase II</fullName>
        <ecNumber evidence="4">2.4.99.24</ecNumber>
    </recommendedName>
</protein>
<dbReference type="GO" id="GO:0008713">
    <property type="term" value="F:ADP-heptose-lipopolysaccharide heptosyltransferase activity"/>
    <property type="evidence" value="ECO:0007669"/>
    <property type="project" value="UniProtKB-EC"/>
</dbReference>
<evidence type="ECO:0000256" key="3">
    <source>
        <dbReference type="ARBA" id="ARBA00043995"/>
    </source>
</evidence>
<dbReference type="PANTHER" id="PTHR30160">
    <property type="entry name" value="TETRAACYLDISACCHARIDE 4'-KINASE-RELATED"/>
    <property type="match status" value="1"/>
</dbReference>
<evidence type="ECO:0000313" key="7">
    <source>
        <dbReference type="Proteomes" id="UP000295247"/>
    </source>
</evidence>
<sequence length="353" mass="38647">MSPSPDPNAPRILLVRLSAIGDVVFASPLVAALRRSHPHAHIAWLVQPECAPLLAQHPDIDEVIPCPINRWRRLVRERRLGTLARELRAMRAELRARRFDRAIDLQGLLKSGMLTWFSGAPERIGLGSREGSQWLMTRTVARDGPYKRIGSEYLHLARTLDLAVEPFAMAVHHGEAERARVAELVAPAGAGARLVALSPFTTRPQKHWIESRWADLAERLHQELGLVPVLLGGPGDRAAAARIVARCKAPLLDLAGATSLTEAAALIDRAALAVAVDTGLGHIGIAMNTPSLLLFGSTCPYLDTTRDNARVLYHPRPCSPCKRHPSCEGRFDCMREITVEAVVEAARELLADD</sequence>
<organism evidence="6 7">
    <name type="scientific">Marichromatium gracile</name>
    <name type="common">Chromatium gracile</name>
    <dbReference type="NCBI Taxonomy" id="1048"/>
    <lineage>
        <taxon>Bacteria</taxon>
        <taxon>Pseudomonadati</taxon>
        <taxon>Pseudomonadota</taxon>
        <taxon>Gammaproteobacteria</taxon>
        <taxon>Chromatiales</taxon>
        <taxon>Chromatiaceae</taxon>
        <taxon>Marichromatium</taxon>
    </lineage>
</organism>
<dbReference type="Proteomes" id="UP000295247">
    <property type="component" value="Unassembled WGS sequence"/>
</dbReference>
<comment type="similarity">
    <text evidence="3">Belongs to the glycosyltransferase 9 family.</text>
</comment>
<proteinExistence type="inferred from homology"/>
<dbReference type="SUPFAM" id="SSF53756">
    <property type="entry name" value="UDP-Glycosyltransferase/glycogen phosphorylase"/>
    <property type="match status" value="1"/>
</dbReference>
<dbReference type="InterPro" id="IPR002201">
    <property type="entry name" value="Glyco_trans_9"/>
</dbReference>
<name>A0A4R4AMK5_MARGR</name>
<evidence type="ECO:0000256" key="2">
    <source>
        <dbReference type="ARBA" id="ARBA00022679"/>
    </source>
</evidence>
<dbReference type="GO" id="GO:0009244">
    <property type="term" value="P:lipopolysaccharide core region biosynthetic process"/>
    <property type="evidence" value="ECO:0007669"/>
    <property type="project" value="TreeGrafter"/>
</dbReference>
<evidence type="ECO:0000256" key="1">
    <source>
        <dbReference type="ARBA" id="ARBA00022676"/>
    </source>
</evidence>
<dbReference type="Pfam" id="PF01075">
    <property type="entry name" value="Glyco_transf_9"/>
    <property type="match status" value="1"/>
</dbReference>
<keyword evidence="2 6" id="KW-0808">Transferase</keyword>
<dbReference type="AlphaFoldDB" id="A0A4R4AMK5"/>
<dbReference type="InterPro" id="IPR051199">
    <property type="entry name" value="LPS_LOS_Heptosyltrfase"/>
</dbReference>
<comment type="caution">
    <text evidence="6">The sequence shown here is derived from an EMBL/GenBank/DDBJ whole genome shotgun (WGS) entry which is preliminary data.</text>
</comment>
<dbReference type="GO" id="GO:0005829">
    <property type="term" value="C:cytosol"/>
    <property type="evidence" value="ECO:0007669"/>
    <property type="project" value="TreeGrafter"/>
</dbReference>
<dbReference type="Gene3D" id="3.40.50.2000">
    <property type="entry name" value="Glycogen Phosphorylase B"/>
    <property type="match status" value="2"/>
</dbReference>
<evidence type="ECO:0000256" key="5">
    <source>
        <dbReference type="ARBA" id="ARBA00047503"/>
    </source>
</evidence>
<dbReference type="EC" id="2.4.99.24" evidence="4"/>
<evidence type="ECO:0000256" key="4">
    <source>
        <dbReference type="ARBA" id="ARBA00044042"/>
    </source>
</evidence>
<reference evidence="6 7" key="1">
    <citation type="submission" date="2019-03" db="EMBL/GenBank/DDBJ databases">
        <title>Genomic Encyclopedia of Type Strains, Phase IV (KMG-IV): sequencing the most valuable type-strain genomes for metagenomic binning, comparative biology and taxonomic classification.</title>
        <authorList>
            <person name="Goeker M."/>
        </authorList>
    </citation>
    <scope>NUCLEOTIDE SEQUENCE [LARGE SCALE GENOMIC DNA]</scope>
    <source>
        <strain evidence="6 7">DSM 203</strain>
    </source>
</reference>
<dbReference type="NCBIfam" id="TIGR02195">
    <property type="entry name" value="heptsyl_trn_II"/>
    <property type="match status" value="1"/>
</dbReference>
<evidence type="ECO:0000313" key="6">
    <source>
        <dbReference type="EMBL" id="TCW40086.1"/>
    </source>
</evidence>
<comment type="catalytic activity">
    <reaction evidence="5">
        <text>an L-alpha-D-Hep-(1-&gt;5)-[alpha-Kdo-(2-&gt;4)]-alpha-Kdo-(2-&gt;6)-lipid A + ADP-L-glycero-beta-D-manno-heptose = an L-alpha-D-Hep-(1-&gt;3)-L-alpha-D-Hep-(1-&gt;5)-[alpha-Kdo-(2-&gt;4)]-alpha-Kdo-(2-&gt;6)-lipid A + ADP + H(+)</text>
        <dbReference type="Rhea" id="RHEA:74071"/>
        <dbReference type="ChEBI" id="CHEBI:15378"/>
        <dbReference type="ChEBI" id="CHEBI:61506"/>
        <dbReference type="ChEBI" id="CHEBI:193068"/>
        <dbReference type="ChEBI" id="CHEBI:193069"/>
        <dbReference type="ChEBI" id="CHEBI:456216"/>
        <dbReference type="EC" id="2.4.99.24"/>
    </reaction>
</comment>
<dbReference type="RefSeq" id="WP_132228409.1">
    <property type="nucleotide sequence ID" value="NZ_NRRH01000049.1"/>
</dbReference>
<accession>A0A4R4AMK5</accession>